<name>A0A165JAY5_EXIGL</name>
<feature type="transmembrane region" description="Helical" evidence="1">
    <location>
        <begin position="68"/>
        <end position="88"/>
    </location>
</feature>
<evidence type="ECO:0000313" key="2">
    <source>
        <dbReference type="EMBL" id="KZV94586.1"/>
    </source>
</evidence>
<keyword evidence="3" id="KW-1185">Reference proteome</keyword>
<dbReference type="AlphaFoldDB" id="A0A165JAY5"/>
<organism evidence="2 3">
    <name type="scientific">Exidia glandulosa HHB12029</name>
    <dbReference type="NCBI Taxonomy" id="1314781"/>
    <lineage>
        <taxon>Eukaryota</taxon>
        <taxon>Fungi</taxon>
        <taxon>Dikarya</taxon>
        <taxon>Basidiomycota</taxon>
        <taxon>Agaricomycotina</taxon>
        <taxon>Agaricomycetes</taxon>
        <taxon>Auriculariales</taxon>
        <taxon>Exidiaceae</taxon>
        <taxon>Exidia</taxon>
    </lineage>
</organism>
<gene>
    <name evidence="2" type="ORF">EXIGLDRAFT_611545</name>
</gene>
<dbReference type="PANTHER" id="PTHR12242">
    <property type="entry name" value="OS02G0130600 PROTEIN-RELATED"/>
    <property type="match status" value="1"/>
</dbReference>
<dbReference type="Proteomes" id="UP000077266">
    <property type="component" value="Unassembled WGS sequence"/>
</dbReference>
<feature type="transmembrane region" description="Helical" evidence="1">
    <location>
        <begin position="173"/>
        <end position="191"/>
    </location>
</feature>
<dbReference type="EMBL" id="KV425970">
    <property type="protein sequence ID" value="KZV94586.1"/>
    <property type="molecule type" value="Genomic_DNA"/>
</dbReference>
<feature type="transmembrane region" description="Helical" evidence="1">
    <location>
        <begin position="109"/>
        <end position="128"/>
    </location>
</feature>
<dbReference type="GO" id="GO:0016020">
    <property type="term" value="C:membrane"/>
    <property type="evidence" value="ECO:0007669"/>
    <property type="project" value="TreeGrafter"/>
</dbReference>
<keyword evidence="1" id="KW-0812">Transmembrane</keyword>
<keyword evidence="1" id="KW-0472">Membrane</keyword>
<protein>
    <recommendedName>
        <fullName evidence="4">FAR-17a/AIG1-like protein</fullName>
    </recommendedName>
</protein>
<evidence type="ECO:0000256" key="1">
    <source>
        <dbReference type="SAM" id="Phobius"/>
    </source>
</evidence>
<evidence type="ECO:0008006" key="4">
    <source>
        <dbReference type="Google" id="ProtNLM"/>
    </source>
</evidence>
<proteinExistence type="predicted"/>
<feature type="transmembrane region" description="Helical" evidence="1">
    <location>
        <begin position="29"/>
        <end position="48"/>
    </location>
</feature>
<dbReference type="PANTHER" id="PTHR12242:SF1">
    <property type="entry name" value="MYND-TYPE DOMAIN-CONTAINING PROTEIN"/>
    <property type="match status" value="1"/>
</dbReference>
<sequence>MSRVKSLFRLGPPFDPNHRFETSSVLSPYALGGIRALFAVYGIATIIVSATVRTSPTPAQSFSYFSNITWWGITWYHMLAAFHTLSYARTGRAPLERWWPFLQAAHATLWTTVVTFPLMVTVVFWGMQFTPGKFDTAANVWSNISHHALNSAFAVFEIIFARTERPPLIHGPLVVLLLGGYAGVAYITHATEAFYTYGFLDPSKRGVGAQIGIIIAMGGIVIGLFIAVSCLVWLRLWVAEEKLGLRGKFAERDRAQAATQSVESVELGGVTDKEEREILEQGESAASWV</sequence>
<keyword evidence="1" id="KW-1133">Transmembrane helix</keyword>
<reference evidence="2 3" key="1">
    <citation type="journal article" date="2016" name="Mol. Biol. Evol.">
        <title>Comparative Genomics of Early-Diverging Mushroom-Forming Fungi Provides Insights into the Origins of Lignocellulose Decay Capabilities.</title>
        <authorList>
            <person name="Nagy L.G."/>
            <person name="Riley R."/>
            <person name="Tritt A."/>
            <person name="Adam C."/>
            <person name="Daum C."/>
            <person name="Floudas D."/>
            <person name="Sun H."/>
            <person name="Yadav J.S."/>
            <person name="Pangilinan J."/>
            <person name="Larsson K.H."/>
            <person name="Matsuura K."/>
            <person name="Barry K."/>
            <person name="Labutti K."/>
            <person name="Kuo R."/>
            <person name="Ohm R.A."/>
            <person name="Bhattacharya S.S."/>
            <person name="Shirouzu T."/>
            <person name="Yoshinaga Y."/>
            <person name="Martin F.M."/>
            <person name="Grigoriev I.V."/>
            <person name="Hibbett D.S."/>
        </authorList>
    </citation>
    <scope>NUCLEOTIDE SEQUENCE [LARGE SCALE GENOMIC DNA]</scope>
    <source>
        <strain evidence="2 3">HHB12029</strain>
    </source>
</reference>
<evidence type="ECO:0000313" key="3">
    <source>
        <dbReference type="Proteomes" id="UP000077266"/>
    </source>
</evidence>
<feature type="transmembrane region" description="Helical" evidence="1">
    <location>
        <begin position="211"/>
        <end position="238"/>
    </location>
</feature>
<accession>A0A165JAY5</accession>
<dbReference type="STRING" id="1314781.A0A165JAY5"/>
<dbReference type="OrthoDB" id="419711at2759"/>
<dbReference type="InParanoid" id="A0A165JAY5"/>
<feature type="transmembrane region" description="Helical" evidence="1">
    <location>
        <begin position="140"/>
        <end position="161"/>
    </location>
</feature>